<dbReference type="PROSITE" id="PS51195">
    <property type="entry name" value="Q_MOTIF"/>
    <property type="match status" value="1"/>
</dbReference>
<feature type="region of interest" description="Disordered" evidence="10">
    <location>
        <begin position="646"/>
        <end position="667"/>
    </location>
</feature>
<evidence type="ECO:0000256" key="2">
    <source>
        <dbReference type="ARBA" id="ARBA00022741"/>
    </source>
</evidence>
<dbReference type="CDD" id="cd18787">
    <property type="entry name" value="SF2_C_DEAD"/>
    <property type="match status" value="1"/>
</dbReference>
<dbReference type="EC" id="3.6.4.13" evidence="1"/>
<evidence type="ECO:0000259" key="11">
    <source>
        <dbReference type="PROSITE" id="PS51192"/>
    </source>
</evidence>
<dbReference type="InterPro" id="IPR004088">
    <property type="entry name" value="KH_dom_type_1"/>
</dbReference>
<dbReference type="InterPro" id="IPR014014">
    <property type="entry name" value="RNA_helicase_DEAD_Q_motif"/>
</dbReference>
<keyword evidence="5 9" id="KW-0067">ATP-binding</keyword>
<protein>
    <recommendedName>
        <fullName evidence="1">RNA helicase</fullName>
        <ecNumber evidence="1">3.6.4.13</ecNumber>
    </recommendedName>
</protein>
<evidence type="ECO:0000313" key="14">
    <source>
        <dbReference type="EMBL" id="KAK9886642.1"/>
    </source>
</evidence>
<evidence type="ECO:0000256" key="10">
    <source>
        <dbReference type="SAM" id="MobiDB-lite"/>
    </source>
</evidence>
<feature type="compositionally biased region" description="Basic and acidic residues" evidence="10">
    <location>
        <begin position="27"/>
        <end position="39"/>
    </location>
</feature>
<evidence type="ECO:0000256" key="1">
    <source>
        <dbReference type="ARBA" id="ARBA00012552"/>
    </source>
</evidence>
<dbReference type="InterPro" id="IPR001650">
    <property type="entry name" value="Helicase_C-like"/>
</dbReference>
<evidence type="ECO:0000259" key="13">
    <source>
        <dbReference type="PROSITE" id="PS51195"/>
    </source>
</evidence>
<dbReference type="Proteomes" id="UP001431783">
    <property type="component" value="Unassembled WGS sequence"/>
</dbReference>
<dbReference type="GO" id="GO:0016787">
    <property type="term" value="F:hydrolase activity"/>
    <property type="evidence" value="ECO:0007669"/>
    <property type="project" value="UniProtKB-KW"/>
</dbReference>
<dbReference type="GO" id="GO:0005524">
    <property type="term" value="F:ATP binding"/>
    <property type="evidence" value="ECO:0007669"/>
    <property type="project" value="UniProtKB-KW"/>
</dbReference>
<feature type="region of interest" description="Disordered" evidence="10">
    <location>
        <begin position="1"/>
        <end position="97"/>
    </location>
</feature>
<dbReference type="PROSITE" id="PS50084">
    <property type="entry name" value="KH_TYPE_1"/>
    <property type="match status" value="1"/>
</dbReference>
<dbReference type="InterPro" id="IPR027417">
    <property type="entry name" value="P-loop_NTPase"/>
</dbReference>
<dbReference type="SMART" id="SM00322">
    <property type="entry name" value="KH"/>
    <property type="match status" value="1"/>
</dbReference>
<dbReference type="Pfam" id="PF00271">
    <property type="entry name" value="Helicase_C"/>
    <property type="match status" value="1"/>
</dbReference>
<reference evidence="14 15" key="1">
    <citation type="submission" date="2023-03" db="EMBL/GenBank/DDBJ databases">
        <title>Genome insight into feeding habits of ladybird beetles.</title>
        <authorList>
            <person name="Li H.-S."/>
            <person name="Huang Y.-H."/>
            <person name="Pang H."/>
        </authorList>
    </citation>
    <scope>NUCLEOTIDE SEQUENCE [LARGE SCALE GENOMIC DNA]</scope>
    <source>
        <strain evidence="14">SYSU_2023b</strain>
        <tissue evidence="14">Whole body</tissue>
    </source>
</reference>
<dbReference type="InterPro" id="IPR036612">
    <property type="entry name" value="KH_dom_type_1_sf"/>
</dbReference>
<dbReference type="PANTHER" id="PTHR47958">
    <property type="entry name" value="ATP-DEPENDENT RNA HELICASE DBP3"/>
    <property type="match status" value="1"/>
</dbReference>
<comment type="caution">
    <text evidence="14">The sequence shown here is derived from an EMBL/GenBank/DDBJ whole genome shotgun (WGS) entry which is preliminary data.</text>
</comment>
<dbReference type="Gene3D" id="3.30.1370.10">
    <property type="entry name" value="K Homology domain, type 1"/>
    <property type="match status" value="1"/>
</dbReference>
<keyword evidence="2 9" id="KW-0547">Nucleotide-binding</keyword>
<evidence type="ECO:0000256" key="3">
    <source>
        <dbReference type="ARBA" id="ARBA00022801"/>
    </source>
</evidence>
<organism evidence="14 15">
    <name type="scientific">Henosepilachna vigintioctopunctata</name>
    <dbReference type="NCBI Taxonomy" id="420089"/>
    <lineage>
        <taxon>Eukaryota</taxon>
        <taxon>Metazoa</taxon>
        <taxon>Ecdysozoa</taxon>
        <taxon>Arthropoda</taxon>
        <taxon>Hexapoda</taxon>
        <taxon>Insecta</taxon>
        <taxon>Pterygota</taxon>
        <taxon>Neoptera</taxon>
        <taxon>Endopterygota</taxon>
        <taxon>Coleoptera</taxon>
        <taxon>Polyphaga</taxon>
        <taxon>Cucujiformia</taxon>
        <taxon>Coccinelloidea</taxon>
        <taxon>Coccinellidae</taxon>
        <taxon>Epilachninae</taxon>
        <taxon>Epilachnini</taxon>
        <taxon>Henosepilachna</taxon>
    </lineage>
</organism>
<keyword evidence="3 9" id="KW-0378">Hydrolase</keyword>
<sequence>MYYEEEDWDAPYVPPPANRPVQFYEAPKSDNDNQRRYQNRENQIPQNKGRRNGENNFNRNGVRRNEHNDENRQFQRNYNGFHKNNRGPINQNRRDNGETITMKIPSRFVGKVIGRGGSKISELQSESGARIIVTDDKDGDDTVLKLIGANENVIKARNMIEDIAKDPIRFVNSSIEDYEKPKPVYEQIDWTARFAESDRLNREKFDKLGPIIKKFYVEHPEVARMTDDEVKKFRELNNNIVADRTFKTEQSKPIPKPCVKFEHAFHNFPEILDEIKQAGFEKPSPIQSQAWPVLLSGEDLIGIAQTGTGKTLAFLLPALIHIDGQLKPREERDGPKVLVMAPTRELALQIDKEVKKYHYKGIKAVCLYGGGNRREQVKVVTEGVDIIIATPGRLNDLVAAGHVNLESLTYAVLDEADRMLDMGFEPQIRKIMYSINPSRQTIMTSATWPHGVRKLAESYMEDPVQVYVGSLDLAATHSVTQTIVLVEDDDKFDMFLEFARNMDPTDKVIAFCGKKATADDVASDLALQGIPCQTLHGDREQCDREQALQDITDGTIQILIATDVASRGLDINDITHVLNYDFPRNIEEYVHRVGRTGRAGKFGESISYFTRSDWAQAKELINIMEEAQQYIPEELYEMADRFEKRQKQRDSLGGRRGGRFQGGGRKW</sequence>
<feature type="short sequence motif" description="Q motif" evidence="8">
    <location>
        <begin position="260"/>
        <end position="288"/>
    </location>
</feature>
<dbReference type="PROSITE" id="PS00039">
    <property type="entry name" value="DEAD_ATP_HELICASE"/>
    <property type="match status" value="1"/>
</dbReference>
<evidence type="ECO:0000313" key="15">
    <source>
        <dbReference type="Proteomes" id="UP001431783"/>
    </source>
</evidence>
<keyword evidence="15" id="KW-1185">Reference proteome</keyword>
<evidence type="ECO:0000256" key="7">
    <source>
        <dbReference type="PROSITE-ProRule" id="PRU00117"/>
    </source>
</evidence>
<dbReference type="FunFam" id="3.40.50.300:FF:000008">
    <property type="entry name" value="ATP-dependent RNA helicase RhlB"/>
    <property type="match status" value="1"/>
</dbReference>
<dbReference type="InterPro" id="IPR000629">
    <property type="entry name" value="RNA-helicase_DEAD-box_CS"/>
</dbReference>
<name>A0AAW1V1L1_9CUCU</name>
<proteinExistence type="inferred from homology"/>
<evidence type="ECO:0000256" key="6">
    <source>
        <dbReference type="ARBA" id="ARBA00047984"/>
    </source>
</evidence>
<evidence type="ECO:0000256" key="5">
    <source>
        <dbReference type="ARBA" id="ARBA00022840"/>
    </source>
</evidence>
<dbReference type="GO" id="GO:0031047">
    <property type="term" value="P:regulatory ncRNA-mediated gene silencing"/>
    <property type="evidence" value="ECO:0007669"/>
    <property type="project" value="UniProtKB-ARBA"/>
</dbReference>
<comment type="similarity">
    <text evidence="9">Belongs to the DEAD box helicase family.</text>
</comment>
<dbReference type="SUPFAM" id="SSF54791">
    <property type="entry name" value="Eukaryotic type KH-domain (KH-domain type I)"/>
    <property type="match status" value="1"/>
</dbReference>
<dbReference type="EMBL" id="JARQZJ010000101">
    <property type="protein sequence ID" value="KAK9886642.1"/>
    <property type="molecule type" value="Genomic_DNA"/>
</dbReference>
<gene>
    <name evidence="14" type="ORF">WA026_017563</name>
</gene>
<dbReference type="InterPro" id="IPR004087">
    <property type="entry name" value="KH_dom"/>
</dbReference>
<dbReference type="SMART" id="SM00487">
    <property type="entry name" value="DEXDc"/>
    <property type="match status" value="1"/>
</dbReference>
<dbReference type="PROSITE" id="PS51192">
    <property type="entry name" value="HELICASE_ATP_BIND_1"/>
    <property type="match status" value="1"/>
</dbReference>
<feature type="domain" description="DEAD-box RNA helicase Q" evidence="13">
    <location>
        <begin position="260"/>
        <end position="288"/>
    </location>
</feature>
<dbReference type="InterPro" id="IPR011545">
    <property type="entry name" value="DEAD/DEAH_box_helicase_dom"/>
</dbReference>
<dbReference type="GO" id="GO:0003724">
    <property type="term" value="F:RNA helicase activity"/>
    <property type="evidence" value="ECO:0007669"/>
    <property type="project" value="UniProtKB-EC"/>
</dbReference>
<feature type="domain" description="Helicase C-terminal" evidence="12">
    <location>
        <begin position="478"/>
        <end position="639"/>
    </location>
</feature>
<dbReference type="Gene3D" id="3.40.50.300">
    <property type="entry name" value="P-loop containing nucleotide triphosphate hydrolases"/>
    <property type="match status" value="2"/>
</dbReference>
<dbReference type="GO" id="GO:0003723">
    <property type="term" value="F:RNA binding"/>
    <property type="evidence" value="ECO:0007669"/>
    <property type="project" value="UniProtKB-UniRule"/>
</dbReference>
<evidence type="ECO:0000256" key="4">
    <source>
        <dbReference type="ARBA" id="ARBA00022806"/>
    </source>
</evidence>
<evidence type="ECO:0000256" key="8">
    <source>
        <dbReference type="PROSITE-ProRule" id="PRU00552"/>
    </source>
</evidence>
<evidence type="ECO:0000256" key="9">
    <source>
        <dbReference type="RuleBase" id="RU000492"/>
    </source>
</evidence>
<feature type="compositionally biased region" description="Basic and acidic residues" evidence="10">
    <location>
        <begin position="63"/>
        <end position="73"/>
    </location>
</feature>
<dbReference type="CDD" id="cd00105">
    <property type="entry name" value="KH-I"/>
    <property type="match status" value="1"/>
</dbReference>
<dbReference type="Pfam" id="PF00270">
    <property type="entry name" value="DEAD"/>
    <property type="match status" value="1"/>
</dbReference>
<dbReference type="InterPro" id="IPR014001">
    <property type="entry name" value="Helicase_ATP-bd"/>
</dbReference>
<feature type="domain" description="Helicase ATP-binding" evidence="11">
    <location>
        <begin position="291"/>
        <end position="466"/>
    </location>
</feature>
<dbReference type="SUPFAM" id="SSF52540">
    <property type="entry name" value="P-loop containing nucleoside triphosphate hydrolases"/>
    <property type="match status" value="1"/>
</dbReference>
<accession>A0AAW1V1L1</accession>
<dbReference type="SMART" id="SM00490">
    <property type="entry name" value="HELICc"/>
    <property type="match status" value="1"/>
</dbReference>
<dbReference type="AlphaFoldDB" id="A0AAW1V1L1"/>
<comment type="catalytic activity">
    <reaction evidence="6">
        <text>ATP + H2O = ADP + phosphate + H(+)</text>
        <dbReference type="Rhea" id="RHEA:13065"/>
        <dbReference type="ChEBI" id="CHEBI:15377"/>
        <dbReference type="ChEBI" id="CHEBI:15378"/>
        <dbReference type="ChEBI" id="CHEBI:30616"/>
        <dbReference type="ChEBI" id="CHEBI:43474"/>
        <dbReference type="ChEBI" id="CHEBI:456216"/>
        <dbReference type="EC" id="3.6.4.13"/>
    </reaction>
</comment>
<evidence type="ECO:0000259" key="12">
    <source>
        <dbReference type="PROSITE" id="PS51194"/>
    </source>
</evidence>
<dbReference type="PROSITE" id="PS51194">
    <property type="entry name" value="HELICASE_CTER"/>
    <property type="match status" value="1"/>
</dbReference>
<dbReference type="Pfam" id="PF00013">
    <property type="entry name" value="KH_1"/>
    <property type="match status" value="1"/>
</dbReference>
<keyword evidence="4 9" id="KW-0347">Helicase</keyword>
<keyword evidence="7" id="KW-0694">RNA-binding</keyword>
<dbReference type="FunFam" id="3.40.50.300:FF:000079">
    <property type="entry name" value="probable ATP-dependent RNA helicase DDX17"/>
    <property type="match status" value="1"/>
</dbReference>